<protein>
    <submittedName>
        <fullName evidence="1">Uncharacterized protein</fullName>
    </submittedName>
</protein>
<keyword evidence="2" id="KW-1185">Reference proteome</keyword>
<dbReference type="Proteomes" id="UP000605986">
    <property type="component" value="Unassembled WGS sequence"/>
</dbReference>
<gene>
    <name evidence="1" type="ORF">F53441_13613</name>
</gene>
<comment type="caution">
    <text evidence="1">The sequence shown here is derived from an EMBL/GenBank/DDBJ whole genome shotgun (WGS) entry which is preliminary data.</text>
</comment>
<sequence>MKVLVFLTGEQEGLSAPITLDTIDAPKLCYGDFNGVETDLETAVDFVMALEKREEAVFGPQPNPFDATADGTTPFNENTLLYDGTNGFAKRLGWTGPLITGPSSQWVDMEKYPTWTGLGAADDAVSMNAWEKLHWIFHEFKCTCKFSDTLREKIRLAIDQ</sequence>
<dbReference type="EMBL" id="JAADJG010000876">
    <property type="protein sequence ID" value="KAF4434999.1"/>
    <property type="molecule type" value="Genomic_DNA"/>
</dbReference>
<organism evidence="1 2">
    <name type="scientific">Fusarium austroafricanum</name>
    <dbReference type="NCBI Taxonomy" id="2364996"/>
    <lineage>
        <taxon>Eukaryota</taxon>
        <taxon>Fungi</taxon>
        <taxon>Dikarya</taxon>
        <taxon>Ascomycota</taxon>
        <taxon>Pezizomycotina</taxon>
        <taxon>Sordariomycetes</taxon>
        <taxon>Hypocreomycetidae</taxon>
        <taxon>Hypocreales</taxon>
        <taxon>Nectriaceae</taxon>
        <taxon>Fusarium</taxon>
        <taxon>Fusarium concolor species complex</taxon>
    </lineage>
</organism>
<evidence type="ECO:0000313" key="1">
    <source>
        <dbReference type="EMBL" id="KAF4434999.1"/>
    </source>
</evidence>
<dbReference type="AlphaFoldDB" id="A0A8H4NEU0"/>
<accession>A0A8H4NEU0</accession>
<proteinExistence type="predicted"/>
<name>A0A8H4NEU0_9HYPO</name>
<dbReference type="OrthoDB" id="3513679at2759"/>
<reference evidence="1" key="1">
    <citation type="submission" date="2020-01" db="EMBL/GenBank/DDBJ databases">
        <title>Identification and distribution of gene clusters putatively required for synthesis of sphingolipid metabolism inhibitors in phylogenetically diverse species of the filamentous fungus Fusarium.</title>
        <authorList>
            <person name="Kim H.-S."/>
            <person name="Busman M."/>
            <person name="Brown D.W."/>
            <person name="Divon H."/>
            <person name="Uhlig S."/>
            <person name="Proctor R.H."/>
        </authorList>
    </citation>
    <scope>NUCLEOTIDE SEQUENCE</scope>
    <source>
        <strain evidence="1">NRRL 53441</strain>
    </source>
</reference>
<evidence type="ECO:0000313" key="2">
    <source>
        <dbReference type="Proteomes" id="UP000605986"/>
    </source>
</evidence>